<evidence type="ECO:0000313" key="2">
    <source>
        <dbReference type="Proteomes" id="UP000236454"/>
    </source>
</evidence>
<keyword evidence="2" id="KW-1185">Reference proteome</keyword>
<dbReference type="RefSeq" id="WP_090248643.1">
    <property type="nucleotide sequence ID" value="NZ_FPAS01000002.1"/>
</dbReference>
<dbReference type="AlphaFoldDB" id="A0A1I7A2K7"/>
<accession>A0A1I7A2K7</accession>
<protein>
    <recommendedName>
        <fullName evidence="3">DUF2116 family Zn-ribbon domain-containing protein</fullName>
    </recommendedName>
</protein>
<evidence type="ECO:0000313" key="1">
    <source>
        <dbReference type="EMBL" id="SFT69174.1"/>
    </source>
</evidence>
<proteinExistence type="predicted"/>
<name>A0A1I7A2K7_9FLAO</name>
<dbReference type="Proteomes" id="UP000236454">
    <property type="component" value="Unassembled WGS sequence"/>
</dbReference>
<evidence type="ECO:0008006" key="3">
    <source>
        <dbReference type="Google" id="ProtNLM"/>
    </source>
</evidence>
<sequence length="123" mass="14646">MTTTTTRTCKECNQTLNGRKDQKFCSDYCRNAYNNKKNGTVNKYVRHINAILRKNRRILDELNPSGKVTVSLMMMAERGFNFHYYTNTYTTKKGAVYFFCYDRGYLKVDQENYILVRKQEYVK</sequence>
<dbReference type="OrthoDB" id="5187906at2"/>
<gene>
    <name evidence="1" type="ORF">SAMN05216474_1843</name>
</gene>
<organism evidence="1 2">
    <name type="scientific">Lishizhenia tianjinensis</name>
    <dbReference type="NCBI Taxonomy" id="477690"/>
    <lineage>
        <taxon>Bacteria</taxon>
        <taxon>Pseudomonadati</taxon>
        <taxon>Bacteroidota</taxon>
        <taxon>Flavobacteriia</taxon>
        <taxon>Flavobacteriales</taxon>
        <taxon>Crocinitomicaceae</taxon>
        <taxon>Lishizhenia</taxon>
    </lineage>
</organism>
<dbReference type="EMBL" id="FPAS01000002">
    <property type="protein sequence ID" value="SFT69174.1"/>
    <property type="molecule type" value="Genomic_DNA"/>
</dbReference>
<reference evidence="1 2" key="1">
    <citation type="submission" date="2016-10" db="EMBL/GenBank/DDBJ databases">
        <authorList>
            <person name="de Groot N.N."/>
        </authorList>
    </citation>
    <scope>NUCLEOTIDE SEQUENCE [LARGE SCALE GENOMIC DNA]</scope>
    <source>
        <strain evidence="1 2">CGMCC 1.7005</strain>
    </source>
</reference>
<dbReference type="STRING" id="477690.SAMN05216474_1843"/>